<dbReference type="InterPro" id="IPR015943">
    <property type="entry name" value="WD40/YVTN_repeat-like_dom_sf"/>
</dbReference>
<feature type="domain" description="Pyrrolo-quinoline quinone repeat" evidence="2">
    <location>
        <begin position="31"/>
        <end position="118"/>
    </location>
</feature>
<dbReference type="InterPro" id="IPR018391">
    <property type="entry name" value="PQQ_b-propeller_rpt"/>
</dbReference>
<name>A0ABT8X2P6_9FLAO</name>
<dbReference type="SUPFAM" id="SSF50998">
    <property type="entry name" value="Quinoprotein alcohol dehydrogenase-like"/>
    <property type="match status" value="2"/>
</dbReference>
<proteinExistence type="predicted"/>
<evidence type="ECO:0000256" key="1">
    <source>
        <dbReference type="SAM" id="SignalP"/>
    </source>
</evidence>
<sequence length="587" mass="66843">MKRHSMICLLLIFLSISQSSLAIQDIENPKIKWQFKTHGAIRGTAVVSGNNIYFGSSDGYIYALNKLNGNQIWKYKTNGAIVSSPEISNASLYISSRDNRLYSINIEDGSLNWTFEMQEILSDNHSGWKYFMASPVVVNDNVLIGSGDGNLYAINVKDGHINWKFKTNGRIRATPLVFNNTIYQPSNDGYVYVLNLYGELLWKFETLGATYNPKDYPFDRSSIIAKPLIKDNSLIIASRDGNTYSIDLKTREIKWKFAYGNTWAMSTNISDETVFVGWSTNNMVCALDLNTGEKKWEFKTGAHNFPKALLSNTSVYITSSDGKIYRMKKFTGEKKWEYNIGTEIYSSPVYDNNTIFFGCDNGYSYAIEEKIKAHKAVYHPINSKMNLMQPNASKKIAPYLEKKGFKHIKSEEDLNKFIVNRLNDKAPSVIVFPYLIIPKNVIGDSPEKGLIRQYLDDGGKVIWMGDIPNYFEKNESGKQIRSSITASKLLDVEYENPGERGNYFSKTTQEGQNLGLPLWIKTTSVSVNKDQVIPLAFDEFNRVSIWMKKYNSRVGSGFISSRTWSWNLEIQDYDLNLIHQLATYGLE</sequence>
<dbReference type="InterPro" id="IPR002372">
    <property type="entry name" value="PQQ_rpt_dom"/>
</dbReference>
<dbReference type="Proteomes" id="UP001176891">
    <property type="component" value="Unassembled WGS sequence"/>
</dbReference>
<dbReference type="InterPro" id="IPR011047">
    <property type="entry name" value="Quinoprotein_ADH-like_sf"/>
</dbReference>
<comment type="caution">
    <text evidence="3">The sequence shown here is derived from an EMBL/GenBank/DDBJ whole genome shotgun (WGS) entry which is preliminary data.</text>
</comment>
<gene>
    <name evidence="3" type="ORF">Q4Q39_12515</name>
</gene>
<accession>A0ABT8X2P6</accession>
<keyword evidence="1" id="KW-0732">Signal</keyword>
<dbReference type="PANTHER" id="PTHR34512">
    <property type="entry name" value="CELL SURFACE PROTEIN"/>
    <property type="match status" value="1"/>
</dbReference>
<dbReference type="EMBL" id="JAUOEM010000004">
    <property type="protein sequence ID" value="MDO5988230.1"/>
    <property type="molecule type" value="Genomic_DNA"/>
</dbReference>
<keyword evidence="4" id="KW-1185">Reference proteome</keyword>
<evidence type="ECO:0000313" key="4">
    <source>
        <dbReference type="Proteomes" id="UP001176891"/>
    </source>
</evidence>
<protein>
    <submittedName>
        <fullName evidence="3">PQQ-binding-like beta-propeller repeat protein</fullName>
    </submittedName>
</protein>
<dbReference type="Pfam" id="PF13360">
    <property type="entry name" value="PQQ_2"/>
    <property type="match status" value="2"/>
</dbReference>
<feature type="chain" id="PRO_5045841984" evidence="1">
    <location>
        <begin position="23"/>
        <end position="587"/>
    </location>
</feature>
<dbReference type="Gene3D" id="2.130.10.10">
    <property type="entry name" value="YVTN repeat-like/Quinoprotein amine dehydrogenase"/>
    <property type="match status" value="2"/>
</dbReference>
<feature type="domain" description="Pyrrolo-quinoline quinone repeat" evidence="2">
    <location>
        <begin position="188"/>
        <end position="362"/>
    </location>
</feature>
<dbReference type="PANTHER" id="PTHR34512:SF30">
    <property type="entry name" value="OUTER MEMBRANE PROTEIN ASSEMBLY FACTOR BAMB"/>
    <property type="match status" value="1"/>
</dbReference>
<evidence type="ECO:0000313" key="3">
    <source>
        <dbReference type="EMBL" id="MDO5988230.1"/>
    </source>
</evidence>
<dbReference type="SMART" id="SM00564">
    <property type="entry name" value="PQQ"/>
    <property type="match status" value="8"/>
</dbReference>
<organism evidence="3 4">
    <name type="scientific">Flavivirga amylovorans</name>
    <dbReference type="NCBI Taxonomy" id="870486"/>
    <lineage>
        <taxon>Bacteria</taxon>
        <taxon>Pseudomonadati</taxon>
        <taxon>Bacteroidota</taxon>
        <taxon>Flavobacteriia</taxon>
        <taxon>Flavobacteriales</taxon>
        <taxon>Flavobacteriaceae</taxon>
        <taxon>Flavivirga</taxon>
    </lineage>
</organism>
<dbReference type="RefSeq" id="WP_345075367.1">
    <property type="nucleotide sequence ID" value="NZ_BAABCZ010000009.1"/>
</dbReference>
<evidence type="ECO:0000259" key="2">
    <source>
        <dbReference type="Pfam" id="PF13360"/>
    </source>
</evidence>
<reference evidence="3" key="1">
    <citation type="submission" date="2023-07" db="EMBL/GenBank/DDBJ databases">
        <title>Two novel species in the genus Flavivirga.</title>
        <authorList>
            <person name="Kwon K."/>
        </authorList>
    </citation>
    <scope>NUCLEOTIDE SEQUENCE</scope>
    <source>
        <strain evidence="3">KACC 14157</strain>
    </source>
</reference>
<feature type="signal peptide" evidence="1">
    <location>
        <begin position="1"/>
        <end position="22"/>
    </location>
</feature>